<feature type="transmembrane region" description="Helical" evidence="7">
    <location>
        <begin position="354"/>
        <end position="373"/>
    </location>
</feature>
<feature type="transmembrane region" description="Helical" evidence="7">
    <location>
        <begin position="394"/>
        <end position="413"/>
    </location>
</feature>
<gene>
    <name evidence="9" type="ORF">P154DRAFT_436687</name>
</gene>
<keyword evidence="5 7" id="KW-0472">Membrane</keyword>
<dbReference type="InterPro" id="IPR036259">
    <property type="entry name" value="MFS_trans_sf"/>
</dbReference>
<feature type="compositionally biased region" description="Acidic residues" evidence="6">
    <location>
        <begin position="68"/>
        <end position="81"/>
    </location>
</feature>
<accession>A0A6A5WKC5</accession>
<dbReference type="SUPFAM" id="SSF103473">
    <property type="entry name" value="MFS general substrate transporter"/>
    <property type="match status" value="1"/>
</dbReference>
<evidence type="ECO:0000256" key="1">
    <source>
        <dbReference type="ARBA" id="ARBA00004141"/>
    </source>
</evidence>
<evidence type="ECO:0000313" key="9">
    <source>
        <dbReference type="EMBL" id="KAF1999565.1"/>
    </source>
</evidence>
<keyword evidence="10" id="KW-1185">Reference proteome</keyword>
<feature type="compositionally biased region" description="Basic and acidic residues" evidence="6">
    <location>
        <begin position="58"/>
        <end position="67"/>
    </location>
</feature>
<dbReference type="Pfam" id="PF07690">
    <property type="entry name" value="MFS_1"/>
    <property type="match status" value="1"/>
</dbReference>
<evidence type="ECO:0000256" key="4">
    <source>
        <dbReference type="ARBA" id="ARBA00022989"/>
    </source>
</evidence>
<evidence type="ECO:0000256" key="6">
    <source>
        <dbReference type="SAM" id="MobiDB-lite"/>
    </source>
</evidence>
<feature type="transmembrane region" description="Helical" evidence="7">
    <location>
        <begin position="316"/>
        <end position="334"/>
    </location>
</feature>
<feature type="transmembrane region" description="Helical" evidence="7">
    <location>
        <begin position="132"/>
        <end position="150"/>
    </location>
</feature>
<organism evidence="9 10">
    <name type="scientific">Amniculicola lignicola CBS 123094</name>
    <dbReference type="NCBI Taxonomy" id="1392246"/>
    <lineage>
        <taxon>Eukaryota</taxon>
        <taxon>Fungi</taxon>
        <taxon>Dikarya</taxon>
        <taxon>Ascomycota</taxon>
        <taxon>Pezizomycotina</taxon>
        <taxon>Dothideomycetes</taxon>
        <taxon>Pleosporomycetidae</taxon>
        <taxon>Pleosporales</taxon>
        <taxon>Amniculicolaceae</taxon>
        <taxon>Amniculicola</taxon>
    </lineage>
</organism>
<feature type="transmembrane region" description="Helical" evidence="7">
    <location>
        <begin position="482"/>
        <end position="506"/>
    </location>
</feature>
<evidence type="ECO:0000256" key="7">
    <source>
        <dbReference type="SAM" id="Phobius"/>
    </source>
</evidence>
<dbReference type="InterPro" id="IPR020846">
    <property type="entry name" value="MFS_dom"/>
</dbReference>
<keyword evidence="2" id="KW-0813">Transport</keyword>
<comment type="subcellular location">
    <subcellularLocation>
        <location evidence="1">Membrane</location>
        <topology evidence="1">Multi-pass membrane protein</topology>
    </subcellularLocation>
</comment>
<dbReference type="Proteomes" id="UP000799779">
    <property type="component" value="Unassembled WGS sequence"/>
</dbReference>
<reference evidence="9" key="1">
    <citation type="journal article" date="2020" name="Stud. Mycol.">
        <title>101 Dothideomycetes genomes: a test case for predicting lifestyles and emergence of pathogens.</title>
        <authorList>
            <person name="Haridas S."/>
            <person name="Albert R."/>
            <person name="Binder M."/>
            <person name="Bloem J."/>
            <person name="Labutti K."/>
            <person name="Salamov A."/>
            <person name="Andreopoulos B."/>
            <person name="Baker S."/>
            <person name="Barry K."/>
            <person name="Bills G."/>
            <person name="Bluhm B."/>
            <person name="Cannon C."/>
            <person name="Castanera R."/>
            <person name="Culley D."/>
            <person name="Daum C."/>
            <person name="Ezra D."/>
            <person name="Gonzalez J."/>
            <person name="Henrissat B."/>
            <person name="Kuo A."/>
            <person name="Liang C."/>
            <person name="Lipzen A."/>
            <person name="Lutzoni F."/>
            <person name="Magnuson J."/>
            <person name="Mondo S."/>
            <person name="Nolan M."/>
            <person name="Ohm R."/>
            <person name="Pangilinan J."/>
            <person name="Park H.-J."/>
            <person name="Ramirez L."/>
            <person name="Alfaro M."/>
            <person name="Sun H."/>
            <person name="Tritt A."/>
            <person name="Yoshinaga Y."/>
            <person name="Zwiers L.-H."/>
            <person name="Turgeon B."/>
            <person name="Goodwin S."/>
            <person name="Spatafora J."/>
            <person name="Crous P."/>
            <person name="Grigoriev I."/>
        </authorList>
    </citation>
    <scope>NUCLEOTIDE SEQUENCE</scope>
    <source>
        <strain evidence="9">CBS 123094</strain>
    </source>
</reference>
<feature type="transmembrane region" description="Helical" evidence="7">
    <location>
        <begin position="162"/>
        <end position="180"/>
    </location>
</feature>
<dbReference type="EMBL" id="ML977594">
    <property type="protein sequence ID" value="KAF1999565.1"/>
    <property type="molecule type" value="Genomic_DNA"/>
</dbReference>
<keyword evidence="3 7" id="KW-0812">Transmembrane</keyword>
<feature type="region of interest" description="Disordered" evidence="6">
    <location>
        <begin position="43"/>
        <end position="88"/>
    </location>
</feature>
<dbReference type="PANTHER" id="PTHR23502:SF31">
    <property type="entry name" value="POLYAMINE TRANSPORTER 1"/>
    <property type="match status" value="1"/>
</dbReference>
<name>A0A6A5WKC5_9PLEO</name>
<evidence type="ECO:0000259" key="8">
    <source>
        <dbReference type="PROSITE" id="PS50850"/>
    </source>
</evidence>
<feature type="domain" description="Major facilitator superfamily (MFS) profile" evidence="8">
    <location>
        <begin position="97"/>
        <end position="509"/>
    </location>
</feature>
<dbReference type="GO" id="GO:0005886">
    <property type="term" value="C:plasma membrane"/>
    <property type="evidence" value="ECO:0007669"/>
    <property type="project" value="TreeGrafter"/>
</dbReference>
<dbReference type="AlphaFoldDB" id="A0A6A5WKC5"/>
<proteinExistence type="predicted"/>
<feature type="transmembrane region" description="Helical" evidence="7">
    <location>
        <begin position="419"/>
        <end position="438"/>
    </location>
</feature>
<dbReference type="InterPro" id="IPR011701">
    <property type="entry name" value="MFS"/>
</dbReference>
<dbReference type="Gene3D" id="1.20.1250.20">
    <property type="entry name" value="MFS general substrate transporter like domains"/>
    <property type="match status" value="1"/>
</dbReference>
<evidence type="ECO:0000313" key="10">
    <source>
        <dbReference type="Proteomes" id="UP000799779"/>
    </source>
</evidence>
<feature type="transmembrane region" description="Helical" evidence="7">
    <location>
        <begin position="192"/>
        <end position="213"/>
    </location>
</feature>
<dbReference type="PANTHER" id="PTHR23502">
    <property type="entry name" value="MAJOR FACILITATOR SUPERFAMILY"/>
    <property type="match status" value="1"/>
</dbReference>
<keyword evidence="4 7" id="KW-1133">Transmembrane helix</keyword>
<evidence type="ECO:0000256" key="3">
    <source>
        <dbReference type="ARBA" id="ARBA00022692"/>
    </source>
</evidence>
<protein>
    <submittedName>
        <fullName evidence="9">MFS general substrate transporter</fullName>
    </submittedName>
</protein>
<evidence type="ECO:0000256" key="2">
    <source>
        <dbReference type="ARBA" id="ARBA00022448"/>
    </source>
</evidence>
<sequence>MNELRLETEHAFTRDDAYSPPLNAQTLSSGFEEAEKINTKENAINGNKNVTSSLPRRNSREGHRTDPSDQDENIVDFDGPEDPTNPQNWPMGKKVLIIAILSTTTFITTLASGIYSPAIVTIASHYDVGSEVATLGVTLYVIGFAAGPILWGPLSEAKGRRLPLVVAAFGTAIFHFAVAVSKDIQSILINRFFAGFFGTSPLAVAGGVFVDLFDNKIRGFAVTVFTLCVFIGPMVAPFLAGFIVTSRLGWRWTMYVSGILASAAAVLNLFFVYESYAPIILAQKAAQLRRTTKNWAFHAKIEEEEEPTLVTDPCSFSIYSAFIYGLLYLFLTAYPQIFQGVYGMSPGVGGLPELGAVLGCVITGIFMILRQPVYVGKLEAKKDTAIPEWRMIEAMYGSVLFAGGLFWLGWSGYREEVHWIVPTIGGVVTGHGISLVFLQTFNYLIDSYLMLAASAVAANTFLRSLFGATSPLIASYMFHGMGIQWTLTLLGCFASLLVAVPIVFYFKGAYIRKVSKYAPKVNLSPPNEPRAEEV</sequence>
<feature type="compositionally biased region" description="Polar residues" evidence="6">
    <location>
        <begin position="43"/>
        <end position="56"/>
    </location>
</feature>
<dbReference type="GO" id="GO:0022857">
    <property type="term" value="F:transmembrane transporter activity"/>
    <property type="evidence" value="ECO:0007669"/>
    <property type="project" value="InterPro"/>
</dbReference>
<feature type="transmembrane region" description="Helical" evidence="7">
    <location>
        <begin position="95"/>
        <end position="120"/>
    </location>
</feature>
<dbReference type="OrthoDB" id="9986881at2759"/>
<dbReference type="CDD" id="cd17323">
    <property type="entry name" value="MFS_Tpo1_MDR_like"/>
    <property type="match status" value="1"/>
</dbReference>
<evidence type="ECO:0000256" key="5">
    <source>
        <dbReference type="ARBA" id="ARBA00023136"/>
    </source>
</evidence>
<feature type="transmembrane region" description="Helical" evidence="7">
    <location>
        <begin position="252"/>
        <end position="273"/>
    </location>
</feature>
<dbReference type="FunFam" id="1.20.1250.20:FF:000011">
    <property type="entry name" value="MFS multidrug transporter, putative"/>
    <property type="match status" value="1"/>
</dbReference>
<dbReference type="PROSITE" id="PS50850">
    <property type="entry name" value="MFS"/>
    <property type="match status" value="1"/>
</dbReference>
<feature type="transmembrane region" description="Helical" evidence="7">
    <location>
        <begin position="220"/>
        <end position="240"/>
    </location>
</feature>